<protein>
    <submittedName>
        <fullName evidence="1">Uncharacterized protein</fullName>
    </submittedName>
</protein>
<evidence type="ECO:0000313" key="1">
    <source>
        <dbReference type="EMBL" id="QND42970.1"/>
    </source>
</evidence>
<gene>
    <name evidence="1" type="ORF">HB770_20915</name>
</gene>
<proteinExistence type="predicted"/>
<dbReference type="AlphaFoldDB" id="A0A7G6RL38"/>
<name>A0A7G6RL38_RHILV</name>
<dbReference type="Proteomes" id="UP000515518">
    <property type="component" value="Chromosome"/>
</dbReference>
<accession>A0A7G6RL38</accession>
<evidence type="ECO:0000313" key="2">
    <source>
        <dbReference type="Proteomes" id="UP000515518"/>
    </source>
</evidence>
<reference evidence="2" key="1">
    <citation type="journal article" date="2020" name="Mol. Plant Microbe">
        <title>Rhizobial microsymbionts of the narrowly endemic Oxytropis species growing in Kamchatka are characterized by significant genetic diversity and possess a set of genes that are associated with T3SS and T6SS secretion systems and can affect the development of symbiosis.</title>
        <authorList>
            <person name="Safronova V."/>
            <person name="Guro P."/>
            <person name="Sazanova A."/>
            <person name="Kuznetsova I."/>
            <person name="Belimov A."/>
            <person name="Yakubov V."/>
            <person name="Chirak E."/>
            <person name="Afonin A."/>
            <person name="Gogolev Y."/>
            <person name="Andronov E."/>
            <person name="Tikhonovich I."/>
        </authorList>
    </citation>
    <scope>NUCLEOTIDE SEQUENCE [LARGE SCALE GENOMIC DNA]</scope>
    <source>
        <strain evidence="2">RCAM0610</strain>
    </source>
</reference>
<dbReference type="EMBL" id="CP050549">
    <property type="protein sequence ID" value="QND42970.1"/>
    <property type="molecule type" value="Genomic_DNA"/>
</dbReference>
<organism evidence="1 2">
    <name type="scientific">Rhizobium leguminosarum bv. viciae</name>
    <dbReference type="NCBI Taxonomy" id="387"/>
    <lineage>
        <taxon>Bacteria</taxon>
        <taxon>Pseudomonadati</taxon>
        <taxon>Pseudomonadota</taxon>
        <taxon>Alphaproteobacteria</taxon>
        <taxon>Hyphomicrobiales</taxon>
        <taxon>Rhizobiaceae</taxon>
        <taxon>Rhizobium/Agrobacterium group</taxon>
        <taxon>Rhizobium</taxon>
    </lineage>
</organism>
<sequence length="71" mass="8280">MLNLVKLWLSAIDLSSREEQSWRKEAEDTVKTFRNGDSTRTGAIERQQEFNILYSNIETLTLTRLQFDANS</sequence>